<feature type="non-terminal residue" evidence="1">
    <location>
        <position position="23"/>
    </location>
</feature>
<evidence type="ECO:0000313" key="2">
    <source>
        <dbReference type="Proteomes" id="UP000663823"/>
    </source>
</evidence>
<evidence type="ECO:0000313" key="1">
    <source>
        <dbReference type="EMBL" id="CAF4286649.1"/>
    </source>
</evidence>
<gene>
    <name evidence="1" type="ORF">OTI717_LOCUS41600</name>
</gene>
<dbReference type="Proteomes" id="UP000663823">
    <property type="component" value="Unassembled WGS sequence"/>
</dbReference>
<sequence length="23" mass="2412">MAAIGAATTLRQSGAYYGRSLPR</sequence>
<accession>A0A820GX48</accession>
<protein>
    <submittedName>
        <fullName evidence="1">Uncharacterized protein</fullName>
    </submittedName>
</protein>
<dbReference type="EMBL" id="CAJOAX010042612">
    <property type="protein sequence ID" value="CAF4286649.1"/>
    <property type="molecule type" value="Genomic_DNA"/>
</dbReference>
<name>A0A820GX48_9BILA</name>
<comment type="caution">
    <text evidence="1">The sequence shown here is derived from an EMBL/GenBank/DDBJ whole genome shotgun (WGS) entry which is preliminary data.</text>
</comment>
<proteinExistence type="predicted"/>
<dbReference type="AlphaFoldDB" id="A0A820GX48"/>
<reference evidence="1" key="1">
    <citation type="submission" date="2021-02" db="EMBL/GenBank/DDBJ databases">
        <authorList>
            <person name="Nowell W R."/>
        </authorList>
    </citation>
    <scope>NUCLEOTIDE SEQUENCE</scope>
</reference>
<organism evidence="1 2">
    <name type="scientific">Rotaria sordida</name>
    <dbReference type="NCBI Taxonomy" id="392033"/>
    <lineage>
        <taxon>Eukaryota</taxon>
        <taxon>Metazoa</taxon>
        <taxon>Spiralia</taxon>
        <taxon>Gnathifera</taxon>
        <taxon>Rotifera</taxon>
        <taxon>Eurotatoria</taxon>
        <taxon>Bdelloidea</taxon>
        <taxon>Philodinida</taxon>
        <taxon>Philodinidae</taxon>
        <taxon>Rotaria</taxon>
    </lineage>
</organism>